<dbReference type="OrthoDB" id="2152535at2759"/>
<sequence length="221" mass="25612">MDQHYIYIFNQCKVEKKNWFHIYKHNQSYLPYFKFDDSSSQYIGKRGEPSAEKKSKSENGLSTIEKVFGALGIFLFSIFLIICYLIAVCTNRKGDNSILFSIPWTILDFVLDVLFIVKNGKDVPSLYVPRFNAPFSDYARTMILWGCVISSITEDLPQFLIQVLYKTSRGETYSMIPFLKLITVSIKLPIGIIGRVYEALKDRRKPDRPSTTNNDNEDREK</sequence>
<feature type="transmembrane region" description="Helical" evidence="1">
    <location>
        <begin position="178"/>
        <end position="197"/>
    </location>
</feature>
<feature type="transmembrane region" description="Helical" evidence="1">
    <location>
        <begin position="67"/>
        <end position="86"/>
    </location>
</feature>
<name>A0A397TIQ6_9GLOM</name>
<evidence type="ECO:0000313" key="2">
    <source>
        <dbReference type="EMBL" id="RIA94891.1"/>
    </source>
</evidence>
<evidence type="ECO:0000313" key="3">
    <source>
        <dbReference type="Proteomes" id="UP000265703"/>
    </source>
</evidence>
<accession>A0A397TIQ6</accession>
<protein>
    <submittedName>
        <fullName evidence="2">Uncharacterized protein</fullName>
    </submittedName>
</protein>
<keyword evidence="1" id="KW-0472">Membrane</keyword>
<dbReference type="AlphaFoldDB" id="A0A397TIQ6"/>
<proteinExistence type="predicted"/>
<comment type="caution">
    <text evidence="2">The sequence shown here is derived from an EMBL/GenBank/DDBJ whole genome shotgun (WGS) entry which is preliminary data.</text>
</comment>
<reference evidence="2 3" key="1">
    <citation type="submission" date="2018-06" db="EMBL/GenBank/DDBJ databases">
        <title>Comparative genomics reveals the genomic features of Rhizophagus irregularis, R. cerebriforme, R. diaphanum and Gigaspora rosea, and their symbiotic lifestyle signature.</title>
        <authorList>
            <person name="Morin E."/>
            <person name="San Clemente H."/>
            <person name="Chen E.C.H."/>
            <person name="De La Providencia I."/>
            <person name="Hainaut M."/>
            <person name="Kuo A."/>
            <person name="Kohler A."/>
            <person name="Murat C."/>
            <person name="Tang N."/>
            <person name="Roy S."/>
            <person name="Loubradou J."/>
            <person name="Henrissat B."/>
            <person name="Grigoriev I.V."/>
            <person name="Corradi N."/>
            <person name="Roux C."/>
            <person name="Martin F.M."/>
        </authorList>
    </citation>
    <scope>NUCLEOTIDE SEQUENCE [LARGE SCALE GENOMIC DNA]</scope>
    <source>
        <strain evidence="2 3">DAOM 227022</strain>
    </source>
</reference>
<dbReference type="EMBL" id="QKYT01000071">
    <property type="protein sequence ID" value="RIA94891.1"/>
    <property type="molecule type" value="Genomic_DNA"/>
</dbReference>
<keyword evidence="1" id="KW-1133">Transmembrane helix</keyword>
<organism evidence="2 3">
    <name type="scientific">Glomus cerebriforme</name>
    <dbReference type="NCBI Taxonomy" id="658196"/>
    <lineage>
        <taxon>Eukaryota</taxon>
        <taxon>Fungi</taxon>
        <taxon>Fungi incertae sedis</taxon>
        <taxon>Mucoromycota</taxon>
        <taxon>Glomeromycotina</taxon>
        <taxon>Glomeromycetes</taxon>
        <taxon>Glomerales</taxon>
        <taxon>Glomeraceae</taxon>
        <taxon>Glomus</taxon>
    </lineage>
</organism>
<dbReference type="STRING" id="658196.A0A397TIQ6"/>
<keyword evidence="3" id="KW-1185">Reference proteome</keyword>
<feature type="transmembrane region" description="Helical" evidence="1">
    <location>
        <begin position="98"/>
        <end position="117"/>
    </location>
</feature>
<dbReference type="Proteomes" id="UP000265703">
    <property type="component" value="Unassembled WGS sequence"/>
</dbReference>
<keyword evidence="1" id="KW-0812">Transmembrane</keyword>
<evidence type="ECO:0000256" key="1">
    <source>
        <dbReference type="SAM" id="Phobius"/>
    </source>
</evidence>
<gene>
    <name evidence="2" type="ORF">C1645_734444</name>
</gene>